<organism evidence="1 2">
    <name type="scientific">Thalassospira profundimaris</name>
    <dbReference type="NCBI Taxonomy" id="502049"/>
    <lineage>
        <taxon>Bacteria</taxon>
        <taxon>Pseudomonadati</taxon>
        <taxon>Pseudomonadota</taxon>
        <taxon>Alphaproteobacteria</taxon>
        <taxon>Rhodospirillales</taxon>
        <taxon>Thalassospiraceae</taxon>
        <taxon>Thalassospira</taxon>
    </lineage>
</organism>
<sequence>MSPVLAIYGKEHILGYIRGTLEDDEEKHEIESLVKSDPRAARIVCDLQMTDISDHWALDAPARHRLERLQAIADRAGILA</sequence>
<dbReference type="RefSeq" id="WP_114103151.1">
    <property type="nucleotide sequence ID" value="NZ_JPWF01000010.1"/>
</dbReference>
<dbReference type="Proteomes" id="UP000253226">
    <property type="component" value="Unassembled WGS sequence"/>
</dbReference>
<comment type="caution">
    <text evidence="1">The sequence shown here is derived from an EMBL/GenBank/DDBJ whole genome shotgun (WGS) entry which is preliminary data.</text>
</comment>
<dbReference type="EMBL" id="JPWF01000010">
    <property type="protein sequence ID" value="RCK34614.1"/>
    <property type="molecule type" value="Genomic_DNA"/>
</dbReference>
<evidence type="ECO:0000313" key="2">
    <source>
        <dbReference type="Proteomes" id="UP000253226"/>
    </source>
</evidence>
<dbReference type="OrthoDB" id="7365247at2"/>
<accession>A0A367W2I8</accession>
<proteinExistence type="predicted"/>
<reference evidence="1 2" key="1">
    <citation type="submission" date="2014-07" db="EMBL/GenBank/DDBJ databases">
        <title>Draft genome sequence of Thalassospira profundimaris 35.</title>
        <authorList>
            <person name="Lai Q."/>
            <person name="Shao Z."/>
        </authorList>
    </citation>
    <scope>NUCLEOTIDE SEQUENCE [LARGE SCALE GENOMIC DNA]</scope>
    <source>
        <strain evidence="1 2">35</strain>
    </source>
</reference>
<name>A0A367W2I8_9PROT</name>
<protein>
    <submittedName>
        <fullName evidence="1">Uncharacterized protein</fullName>
    </submittedName>
</protein>
<evidence type="ECO:0000313" key="1">
    <source>
        <dbReference type="EMBL" id="RCK34614.1"/>
    </source>
</evidence>
<gene>
    <name evidence="1" type="ORF">TH19_15340</name>
</gene>
<dbReference type="AlphaFoldDB" id="A0A367W2I8"/>